<feature type="compositionally biased region" description="Basic and acidic residues" evidence="3">
    <location>
        <begin position="206"/>
        <end position="217"/>
    </location>
</feature>
<evidence type="ECO:0000256" key="3">
    <source>
        <dbReference type="SAM" id="MobiDB-lite"/>
    </source>
</evidence>
<evidence type="ECO:0000256" key="1">
    <source>
        <dbReference type="ARBA" id="ARBA00010546"/>
    </source>
</evidence>
<gene>
    <name evidence="5" type="ORF">BS47DRAFT_650292</name>
</gene>
<proteinExistence type="inferred from homology"/>
<feature type="compositionally biased region" description="Acidic residues" evidence="3">
    <location>
        <begin position="773"/>
        <end position="788"/>
    </location>
</feature>
<dbReference type="AlphaFoldDB" id="A0A9P6E0J1"/>
<dbReference type="GO" id="GO:0005774">
    <property type="term" value="C:vacuolar membrane"/>
    <property type="evidence" value="ECO:0007669"/>
    <property type="project" value="UniProtKB-SubCell"/>
</dbReference>
<dbReference type="InterPro" id="IPR005365">
    <property type="entry name" value="Npr3"/>
</dbReference>
<feature type="domain" description="GATOR1 complex protein NPRL3 C-terminal HTH" evidence="4">
    <location>
        <begin position="801"/>
        <end position="861"/>
    </location>
</feature>
<organism evidence="5 6">
    <name type="scientific">Hydnum rufescens UP504</name>
    <dbReference type="NCBI Taxonomy" id="1448309"/>
    <lineage>
        <taxon>Eukaryota</taxon>
        <taxon>Fungi</taxon>
        <taxon>Dikarya</taxon>
        <taxon>Basidiomycota</taxon>
        <taxon>Agaricomycotina</taxon>
        <taxon>Agaricomycetes</taxon>
        <taxon>Cantharellales</taxon>
        <taxon>Hydnaceae</taxon>
        <taxon>Hydnum</taxon>
    </lineage>
</organism>
<comment type="caution">
    <text evidence="5">The sequence shown here is derived from an EMBL/GenBank/DDBJ whole genome shotgun (WGS) entry which is preliminary data.</text>
</comment>
<dbReference type="OrthoDB" id="18648at2759"/>
<dbReference type="GO" id="GO:0051321">
    <property type="term" value="P:meiotic cell cycle"/>
    <property type="evidence" value="ECO:0007669"/>
    <property type="project" value="UniProtKB-UniRule"/>
</dbReference>
<dbReference type="Pfam" id="PF03666">
    <property type="entry name" value="NPR3"/>
    <property type="match status" value="1"/>
</dbReference>
<sequence length="866" mass="97401">MATADLIAVFLVTDSSKGANLVFRWPPKPHVPIRLARPRPPAYLQNYMLTDAAYRASLTYDAEQLKKVVEAHPSEEDTPEAPAMKYRWQPHWHGTGDLDSLDFPCTTYEAPVQLGRNSPPPPSDEESKETDKNTQKSALELYEDLIGYQAAFLAELLSPRPALCHQKFELSIDELAFVGHPVHAKEDGSWGFSELYDRPAAMDTENDLRGRTQDRPPPRARFHFADDGEDGDTEDHPTGPPVNIARALPRALYPKPGSPISFTSPSTRRANISRTPAPSPTSLLKSFHLVIVLDRPDPSSVASTDLDRYIDAYYRQFAFKFTAAMLYEQWRVGFVAQESDTLVRLRESTLTADSSSPESEKQFEAFFEAALAQSSLASAIRAAYEAVVTSSIAQVMINTIPVNVQLPPGHLNLLKVDQQPEIAEDILTRHDSWGWDHGDDDDDADARLEDELRFGWKMPPLRPWKSVLILDQANPADIVHPPRKPDTPGRSMDPTEALARFLSIASPTISLFESADLLDLDLETELYPLVRLLVYNRKAKVVDVVRANLTNIYAPTAVFTRPISELSVLFSQEFPTLSPLPSLLSVISSSHRPFNSLVPSRDHRSIFLRALLWMLSHDILVILHVRIRIVVSREIKSAALKAKRAEAEAGAANRSRRAVRRNGMDLPNSPAGGKALELEPEHVQWADIVKPTPSTSQSKSRSEGSTGPRQRLRPDSVTSLARPTAMDEIAETNGQGHTGSNGGAYDEDEDEDEDEEEEVNERRARLRRTVDSTEVETSELEEETDEDLTPSFLIDPERATRPQRRWLDAMCVGKDEYLVRWFRKVSPFFDGKRTTDEILHRTEITRRQLREVLQHFDEYLMLLLHA</sequence>
<feature type="region of interest" description="Disordered" evidence="3">
    <location>
        <begin position="110"/>
        <end position="134"/>
    </location>
</feature>
<dbReference type="InterPro" id="IPR056603">
    <property type="entry name" value="HTH_NPRL3"/>
</dbReference>
<reference evidence="5" key="1">
    <citation type="journal article" date="2020" name="Nat. Commun.">
        <title>Large-scale genome sequencing of mycorrhizal fungi provides insights into the early evolution of symbiotic traits.</title>
        <authorList>
            <person name="Miyauchi S."/>
            <person name="Kiss E."/>
            <person name="Kuo A."/>
            <person name="Drula E."/>
            <person name="Kohler A."/>
            <person name="Sanchez-Garcia M."/>
            <person name="Morin E."/>
            <person name="Andreopoulos B."/>
            <person name="Barry K.W."/>
            <person name="Bonito G."/>
            <person name="Buee M."/>
            <person name="Carver A."/>
            <person name="Chen C."/>
            <person name="Cichocki N."/>
            <person name="Clum A."/>
            <person name="Culley D."/>
            <person name="Crous P.W."/>
            <person name="Fauchery L."/>
            <person name="Girlanda M."/>
            <person name="Hayes R.D."/>
            <person name="Keri Z."/>
            <person name="LaButti K."/>
            <person name="Lipzen A."/>
            <person name="Lombard V."/>
            <person name="Magnuson J."/>
            <person name="Maillard F."/>
            <person name="Murat C."/>
            <person name="Nolan M."/>
            <person name="Ohm R.A."/>
            <person name="Pangilinan J."/>
            <person name="Pereira M.F."/>
            <person name="Perotto S."/>
            <person name="Peter M."/>
            <person name="Pfister S."/>
            <person name="Riley R."/>
            <person name="Sitrit Y."/>
            <person name="Stielow J.B."/>
            <person name="Szollosi G."/>
            <person name="Zifcakova L."/>
            <person name="Stursova M."/>
            <person name="Spatafora J.W."/>
            <person name="Tedersoo L."/>
            <person name="Vaario L.M."/>
            <person name="Yamada A."/>
            <person name="Yan M."/>
            <person name="Wang P."/>
            <person name="Xu J."/>
            <person name="Bruns T."/>
            <person name="Baldrian P."/>
            <person name="Vilgalys R."/>
            <person name="Dunand C."/>
            <person name="Henrissat B."/>
            <person name="Grigoriev I.V."/>
            <person name="Hibbett D."/>
            <person name="Nagy L.G."/>
            <person name="Martin F.M."/>
        </authorList>
    </citation>
    <scope>NUCLEOTIDE SEQUENCE</scope>
    <source>
        <strain evidence="5">UP504</strain>
    </source>
</reference>
<feature type="compositionally biased region" description="Polar residues" evidence="3">
    <location>
        <begin position="260"/>
        <end position="277"/>
    </location>
</feature>
<feature type="region of interest" description="Disordered" evidence="3">
    <location>
        <begin position="644"/>
        <end position="674"/>
    </location>
</feature>
<feature type="compositionally biased region" description="Acidic residues" evidence="3">
    <location>
        <begin position="745"/>
        <end position="759"/>
    </location>
</feature>
<dbReference type="GO" id="GO:1904262">
    <property type="term" value="P:negative regulation of TORC1 signaling"/>
    <property type="evidence" value="ECO:0007669"/>
    <property type="project" value="TreeGrafter"/>
</dbReference>
<evidence type="ECO:0000259" key="4">
    <source>
        <dbReference type="Pfam" id="PF24064"/>
    </source>
</evidence>
<name>A0A9P6E0J1_9AGAM</name>
<dbReference type="GO" id="GO:1990130">
    <property type="term" value="C:GATOR1 complex"/>
    <property type="evidence" value="ECO:0007669"/>
    <property type="project" value="TreeGrafter"/>
</dbReference>
<feature type="compositionally biased region" description="Basic and acidic residues" evidence="3">
    <location>
        <begin position="760"/>
        <end position="771"/>
    </location>
</feature>
<keyword evidence="2" id="KW-0469">Meiosis</keyword>
<comment type="function">
    <text evidence="2">Mediates inactivation of the TORC1 complex in response to amino acid starvation. Required for meiotic nuclear division.</text>
</comment>
<keyword evidence="6" id="KW-1185">Reference proteome</keyword>
<feature type="compositionally biased region" description="Polar residues" evidence="3">
    <location>
        <begin position="692"/>
        <end position="708"/>
    </location>
</feature>
<dbReference type="GO" id="GO:0034198">
    <property type="term" value="P:cellular response to amino acid starvation"/>
    <property type="evidence" value="ECO:0007669"/>
    <property type="project" value="TreeGrafter"/>
</dbReference>
<dbReference type="EMBL" id="MU128911">
    <property type="protein sequence ID" value="KAF9520657.1"/>
    <property type="molecule type" value="Genomic_DNA"/>
</dbReference>
<keyword evidence="2" id="KW-0732">Signal</keyword>
<comment type="similarity">
    <text evidence="1 2">Belongs to the NPR3 family.</text>
</comment>
<feature type="region of interest" description="Disordered" evidence="3">
    <location>
        <begin position="203"/>
        <end position="241"/>
    </location>
</feature>
<dbReference type="Pfam" id="PF24064">
    <property type="entry name" value="HTH_NPRL3"/>
    <property type="match status" value="1"/>
</dbReference>
<dbReference type="Proteomes" id="UP000886523">
    <property type="component" value="Unassembled WGS sequence"/>
</dbReference>
<accession>A0A9P6E0J1</accession>
<comment type="subcellular location">
    <subcellularLocation>
        <location evidence="2">Vacuole membrane</location>
        <topology evidence="2">Peripheral membrane protein</topology>
    </subcellularLocation>
</comment>
<feature type="region of interest" description="Disordered" evidence="3">
    <location>
        <begin position="688"/>
        <end position="790"/>
    </location>
</feature>
<feature type="region of interest" description="Disordered" evidence="3">
    <location>
        <begin position="255"/>
        <end position="277"/>
    </location>
</feature>
<dbReference type="GO" id="GO:0010508">
    <property type="term" value="P:positive regulation of autophagy"/>
    <property type="evidence" value="ECO:0007669"/>
    <property type="project" value="TreeGrafter"/>
</dbReference>
<dbReference type="GO" id="GO:0038202">
    <property type="term" value="P:TORC1 signaling"/>
    <property type="evidence" value="ECO:0007669"/>
    <property type="project" value="TreeGrafter"/>
</dbReference>
<evidence type="ECO:0000313" key="6">
    <source>
        <dbReference type="Proteomes" id="UP000886523"/>
    </source>
</evidence>
<evidence type="ECO:0000256" key="2">
    <source>
        <dbReference type="RuleBase" id="RU368069"/>
    </source>
</evidence>
<dbReference type="PANTHER" id="PTHR13153">
    <property type="entry name" value="CGTHBA PROTEIN -14 GENE PROTEIN"/>
    <property type="match status" value="1"/>
</dbReference>
<evidence type="ECO:0000313" key="5">
    <source>
        <dbReference type="EMBL" id="KAF9520657.1"/>
    </source>
</evidence>
<protein>
    <recommendedName>
        <fullName evidence="2">Nitrogen permease regulator 3</fullName>
    </recommendedName>
    <alternativeName>
        <fullName evidence="2">Required for meiotic nuclear division protein 11</fullName>
    </alternativeName>
</protein>
<dbReference type="PANTHER" id="PTHR13153:SF5">
    <property type="entry name" value="GATOR COMPLEX PROTEIN NPRL3"/>
    <property type="match status" value="1"/>
</dbReference>